<dbReference type="Proteomes" id="UP000194873">
    <property type="component" value="Unassembled WGS sequence"/>
</dbReference>
<name>A0A243WC90_9BACT</name>
<evidence type="ECO:0000313" key="3">
    <source>
        <dbReference type="Proteomes" id="UP000194873"/>
    </source>
</evidence>
<accession>A0A243WC90</accession>
<dbReference type="InterPro" id="IPR001173">
    <property type="entry name" value="Glyco_trans_2-like"/>
</dbReference>
<evidence type="ECO:0000259" key="1">
    <source>
        <dbReference type="Pfam" id="PF00535"/>
    </source>
</evidence>
<comment type="caution">
    <text evidence="2">The sequence shown here is derived from an EMBL/GenBank/DDBJ whole genome shotgun (WGS) entry which is preliminary data.</text>
</comment>
<dbReference type="EMBL" id="MTSE01000007">
    <property type="protein sequence ID" value="OUJ73158.1"/>
    <property type="molecule type" value="Genomic_DNA"/>
</dbReference>
<dbReference type="SUPFAM" id="SSF53448">
    <property type="entry name" value="Nucleotide-diphospho-sugar transferases"/>
    <property type="match status" value="1"/>
</dbReference>
<feature type="domain" description="Glycosyltransferase 2-like" evidence="1">
    <location>
        <begin position="6"/>
        <end position="135"/>
    </location>
</feature>
<protein>
    <recommendedName>
        <fullName evidence="1">Glycosyltransferase 2-like domain-containing protein</fullName>
    </recommendedName>
</protein>
<dbReference type="InterPro" id="IPR029044">
    <property type="entry name" value="Nucleotide-diphossugar_trans"/>
</dbReference>
<evidence type="ECO:0000313" key="2">
    <source>
        <dbReference type="EMBL" id="OUJ73158.1"/>
    </source>
</evidence>
<sequence length="313" mass="35065">MSTLVSVIMPAYNAGHYIAQSIESVLAQLYTHWELIVVDDGSTDATRTIVEEYCHQDPRIKYVYQTNARQGRARNNGIAKASGEYIAFLDADDLWLPTKLSVQVQALEAEEADLVFSNTYVFHDELTLNDSTKTMQSVPGLYVGEAGLQVLLQYNSIPILTVLATRSAIERAGGFTELLPIQNAEDYHLWLKMLLTGSKLVCIPGIYSAYREHGASVSSTNTGRFNLTQAVEALSDLYFAYPAKRQLLKAGLVFNIKRSLDQLTLDDPKFPFVIATYLRASDKRKFGVVFSLLELAKLRRLSLKALYFVLNYL</sequence>
<dbReference type="InterPro" id="IPR050834">
    <property type="entry name" value="Glycosyltransf_2"/>
</dbReference>
<gene>
    <name evidence="2" type="ORF">BXP70_15125</name>
</gene>
<dbReference type="Pfam" id="PF00535">
    <property type="entry name" value="Glycos_transf_2"/>
    <property type="match status" value="1"/>
</dbReference>
<dbReference type="PANTHER" id="PTHR43685:SF2">
    <property type="entry name" value="GLYCOSYLTRANSFERASE 2-LIKE DOMAIN-CONTAINING PROTEIN"/>
    <property type="match status" value="1"/>
</dbReference>
<dbReference type="Gene3D" id="3.90.550.10">
    <property type="entry name" value="Spore Coat Polysaccharide Biosynthesis Protein SpsA, Chain A"/>
    <property type="match status" value="1"/>
</dbReference>
<organism evidence="2 3">
    <name type="scientific">Hymenobacter crusticola</name>
    <dbReference type="NCBI Taxonomy" id="1770526"/>
    <lineage>
        <taxon>Bacteria</taxon>
        <taxon>Pseudomonadati</taxon>
        <taxon>Bacteroidota</taxon>
        <taxon>Cytophagia</taxon>
        <taxon>Cytophagales</taxon>
        <taxon>Hymenobacteraceae</taxon>
        <taxon>Hymenobacter</taxon>
    </lineage>
</organism>
<keyword evidence="3" id="KW-1185">Reference proteome</keyword>
<proteinExistence type="predicted"/>
<dbReference type="OrthoDB" id="6307329at2"/>
<reference evidence="2 3" key="1">
    <citation type="submission" date="2017-01" db="EMBL/GenBank/DDBJ databases">
        <title>A new Hymenobacter.</title>
        <authorList>
            <person name="Liang Y."/>
            <person name="Feng F."/>
        </authorList>
    </citation>
    <scope>NUCLEOTIDE SEQUENCE [LARGE SCALE GENOMIC DNA]</scope>
    <source>
        <strain evidence="2">MIMBbqt21</strain>
    </source>
</reference>
<dbReference type="AlphaFoldDB" id="A0A243WC90"/>
<dbReference type="PANTHER" id="PTHR43685">
    <property type="entry name" value="GLYCOSYLTRANSFERASE"/>
    <property type="match status" value="1"/>
</dbReference>